<gene>
    <name evidence="10" type="ORF">OUZ56_020165</name>
</gene>
<dbReference type="PROSITE" id="PS00028">
    <property type="entry name" value="ZINC_FINGER_C2H2_1"/>
    <property type="match status" value="3"/>
</dbReference>
<feature type="region of interest" description="Disordered" evidence="8">
    <location>
        <begin position="107"/>
        <end position="135"/>
    </location>
</feature>
<reference evidence="10 11" key="1">
    <citation type="journal article" date="2023" name="Nucleic Acids Res.">
        <title>The hologenome of Daphnia magna reveals possible DNA methylation and microbiome-mediated evolution of the host genome.</title>
        <authorList>
            <person name="Chaturvedi A."/>
            <person name="Li X."/>
            <person name="Dhandapani V."/>
            <person name="Marshall H."/>
            <person name="Kissane S."/>
            <person name="Cuenca-Cambronero M."/>
            <person name="Asole G."/>
            <person name="Calvet F."/>
            <person name="Ruiz-Romero M."/>
            <person name="Marangio P."/>
            <person name="Guigo R."/>
            <person name="Rago D."/>
            <person name="Mirbahai L."/>
            <person name="Eastwood N."/>
            <person name="Colbourne J.K."/>
            <person name="Zhou J."/>
            <person name="Mallon E."/>
            <person name="Orsini L."/>
        </authorList>
    </citation>
    <scope>NUCLEOTIDE SEQUENCE [LARGE SCALE GENOMIC DNA]</scope>
    <source>
        <strain evidence="10">LRV0_1</strain>
    </source>
</reference>
<evidence type="ECO:0000313" key="11">
    <source>
        <dbReference type="Proteomes" id="UP001234178"/>
    </source>
</evidence>
<keyword evidence="5" id="KW-0862">Zinc</keyword>
<comment type="caution">
    <text evidence="10">The sequence shown here is derived from an EMBL/GenBank/DDBJ whole genome shotgun (WGS) entry which is preliminary data.</text>
</comment>
<keyword evidence="4 7" id="KW-0863">Zinc-finger</keyword>
<dbReference type="PANTHER" id="PTHR16515:SF49">
    <property type="entry name" value="GASTRULA ZINC FINGER PROTEIN XLCGF49.1-LIKE-RELATED"/>
    <property type="match status" value="1"/>
</dbReference>
<feature type="compositionally biased region" description="Basic residues" evidence="8">
    <location>
        <begin position="246"/>
        <end position="259"/>
    </location>
</feature>
<feature type="compositionally biased region" description="Polar residues" evidence="8">
    <location>
        <begin position="110"/>
        <end position="130"/>
    </location>
</feature>
<keyword evidence="2" id="KW-0479">Metal-binding</keyword>
<feature type="domain" description="C2H2-type" evidence="9">
    <location>
        <begin position="199"/>
        <end position="226"/>
    </location>
</feature>
<dbReference type="PANTHER" id="PTHR16515">
    <property type="entry name" value="PR DOMAIN ZINC FINGER PROTEIN"/>
    <property type="match status" value="1"/>
</dbReference>
<feature type="region of interest" description="Disordered" evidence="8">
    <location>
        <begin position="246"/>
        <end position="273"/>
    </location>
</feature>
<sequence length="273" mass="30232">MDTSYQADKLKAVLLDAETKDNLVCSHHPANKIRKVSLPDAAPPVPVISARVDLPAVAAMLVIKPLASYGCLICGFRCFSSQMSILHWRYWHNAFIAPAPSPSAILANQDDGSSLTKSNQKSRSSDSFLNHTGPADVSTQTLVQSRHPRRMIASFKDKSVDTAVPPGSKNWSCTQCGKQFRRSSTLATHRLIHSGVRPFSCHFCSKKFYQNSDLKKHIFVHTGEKPYRCHQCGKTFSQSSNLLTHQRRHAGTHPGRRRVSAQPTPPQASLVYS</sequence>
<dbReference type="SMART" id="SM00355">
    <property type="entry name" value="ZnF_C2H2"/>
    <property type="match status" value="4"/>
</dbReference>
<evidence type="ECO:0000256" key="8">
    <source>
        <dbReference type="SAM" id="MobiDB-lite"/>
    </source>
</evidence>
<evidence type="ECO:0000259" key="9">
    <source>
        <dbReference type="PROSITE" id="PS50157"/>
    </source>
</evidence>
<evidence type="ECO:0000313" key="10">
    <source>
        <dbReference type="EMBL" id="KAK4011045.1"/>
    </source>
</evidence>
<dbReference type="EMBL" id="JAOYFB010000003">
    <property type="protein sequence ID" value="KAK4011045.1"/>
    <property type="molecule type" value="Genomic_DNA"/>
</dbReference>
<dbReference type="Gene3D" id="3.30.160.60">
    <property type="entry name" value="Classic Zinc Finger"/>
    <property type="match status" value="3"/>
</dbReference>
<evidence type="ECO:0000256" key="1">
    <source>
        <dbReference type="ARBA" id="ARBA00004123"/>
    </source>
</evidence>
<evidence type="ECO:0000256" key="5">
    <source>
        <dbReference type="ARBA" id="ARBA00022833"/>
    </source>
</evidence>
<proteinExistence type="predicted"/>
<keyword evidence="6" id="KW-0539">Nucleus</keyword>
<name>A0ABQ9ZDP9_9CRUS</name>
<dbReference type="InterPro" id="IPR050331">
    <property type="entry name" value="Zinc_finger"/>
</dbReference>
<evidence type="ECO:0000256" key="2">
    <source>
        <dbReference type="ARBA" id="ARBA00022723"/>
    </source>
</evidence>
<dbReference type="PROSITE" id="PS50157">
    <property type="entry name" value="ZINC_FINGER_C2H2_2"/>
    <property type="match status" value="3"/>
</dbReference>
<evidence type="ECO:0000256" key="7">
    <source>
        <dbReference type="PROSITE-ProRule" id="PRU00042"/>
    </source>
</evidence>
<evidence type="ECO:0000256" key="3">
    <source>
        <dbReference type="ARBA" id="ARBA00022737"/>
    </source>
</evidence>
<evidence type="ECO:0000256" key="6">
    <source>
        <dbReference type="ARBA" id="ARBA00023242"/>
    </source>
</evidence>
<keyword evidence="3" id="KW-0677">Repeat</keyword>
<feature type="domain" description="C2H2-type" evidence="9">
    <location>
        <begin position="171"/>
        <end position="198"/>
    </location>
</feature>
<accession>A0ABQ9ZDP9</accession>
<feature type="domain" description="C2H2-type" evidence="9">
    <location>
        <begin position="227"/>
        <end position="254"/>
    </location>
</feature>
<dbReference type="InterPro" id="IPR036236">
    <property type="entry name" value="Znf_C2H2_sf"/>
</dbReference>
<organism evidence="10 11">
    <name type="scientific">Daphnia magna</name>
    <dbReference type="NCBI Taxonomy" id="35525"/>
    <lineage>
        <taxon>Eukaryota</taxon>
        <taxon>Metazoa</taxon>
        <taxon>Ecdysozoa</taxon>
        <taxon>Arthropoda</taxon>
        <taxon>Crustacea</taxon>
        <taxon>Branchiopoda</taxon>
        <taxon>Diplostraca</taxon>
        <taxon>Cladocera</taxon>
        <taxon>Anomopoda</taxon>
        <taxon>Daphniidae</taxon>
        <taxon>Daphnia</taxon>
    </lineage>
</organism>
<keyword evidence="11" id="KW-1185">Reference proteome</keyword>
<comment type="subcellular location">
    <subcellularLocation>
        <location evidence="1">Nucleus</location>
    </subcellularLocation>
</comment>
<dbReference type="Pfam" id="PF00096">
    <property type="entry name" value="zf-C2H2"/>
    <property type="match status" value="3"/>
</dbReference>
<evidence type="ECO:0000256" key="4">
    <source>
        <dbReference type="ARBA" id="ARBA00022771"/>
    </source>
</evidence>
<dbReference type="SUPFAM" id="SSF57667">
    <property type="entry name" value="beta-beta-alpha zinc fingers"/>
    <property type="match status" value="2"/>
</dbReference>
<protein>
    <recommendedName>
        <fullName evidence="9">C2H2-type domain-containing protein</fullName>
    </recommendedName>
</protein>
<dbReference type="Proteomes" id="UP001234178">
    <property type="component" value="Unassembled WGS sequence"/>
</dbReference>
<dbReference type="InterPro" id="IPR013087">
    <property type="entry name" value="Znf_C2H2_type"/>
</dbReference>